<comment type="similarity">
    <text evidence="1">Belongs to the LysR transcriptional regulatory family.</text>
</comment>
<keyword evidence="2" id="KW-0805">Transcription regulation</keyword>
<evidence type="ECO:0000256" key="1">
    <source>
        <dbReference type="ARBA" id="ARBA00009437"/>
    </source>
</evidence>
<sequence>MKDINENDFGKIDLNLLIVLVIMVDERSVTNTAKRLHLGQPAMSAALKRLREMFDDPLFIRTSEGMLPTSRAEKLVALFRPALQNFHRAIFDFPVFNPAADSYNFRIGMSDWVEHWLMADLLEIVSAEAPGITITVLASDPYKDLQMIKDDKADVIISVGKDLTQEAGRENLVQFGFKTVWDRKQIDIKKPLSIDDFIKYDHLLVSYRGANQSLIDSQLALSERQRTVKYVTPNFASQPLILSRLPVLTTVPEGLVDVWCKLYHFDFDEVPVETSKYHLSLLWNNRREKEPAIEWILRKLKALILDKTKSIHADE</sequence>
<evidence type="ECO:0000313" key="6">
    <source>
        <dbReference type="EMBL" id="MBF7978602.1"/>
    </source>
</evidence>
<dbReference type="InterPro" id="IPR036390">
    <property type="entry name" value="WH_DNA-bd_sf"/>
</dbReference>
<dbReference type="PANTHER" id="PTHR30118">
    <property type="entry name" value="HTH-TYPE TRANSCRIPTIONAL REGULATOR LEUO-RELATED"/>
    <property type="match status" value="1"/>
</dbReference>
<proteinExistence type="inferred from homology"/>
<accession>A0ABS0E0K5</accession>
<dbReference type="InterPro" id="IPR050389">
    <property type="entry name" value="LysR-type_TF"/>
</dbReference>
<evidence type="ECO:0000256" key="2">
    <source>
        <dbReference type="ARBA" id="ARBA00023015"/>
    </source>
</evidence>
<keyword evidence="7" id="KW-1185">Reference proteome</keyword>
<name>A0ABS0E0K5_9GAMM</name>
<dbReference type="Pfam" id="PF03466">
    <property type="entry name" value="LysR_substrate"/>
    <property type="match status" value="1"/>
</dbReference>
<dbReference type="EMBL" id="JADOBI010000002">
    <property type="protein sequence ID" value="MBF7978602.1"/>
    <property type="molecule type" value="Genomic_DNA"/>
</dbReference>
<comment type="caution">
    <text evidence="6">The sequence shown here is derived from an EMBL/GenBank/DDBJ whole genome shotgun (WGS) entry which is preliminary data.</text>
</comment>
<dbReference type="PANTHER" id="PTHR30118:SF15">
    <property type="entry name" value="TRANSCRIPTIONAL REGULATORY PROTEIN"/>
    <property type="match status" value="1"/>
</dbReference>
<protein>
    <submittedName>
        <fullName evidence="6">LysR family transcriptional regulator</fullName>
    </submittedName>
</protein>
<organism evidence="6 7">
    <name type="scientific">Rahnella laticis</name>
    <dbReference type="NCBI Taxonomy" id="2787622"/>
    <lineage>
        <taxon>Bacteria</taxon>
        <taxon>Pseudomonadati</taxon>
        <taxon>Pseudomonadota</taxon>
        <taxon>Gammaproteobacteria</taxon>
        <taxon>Enterobacterales</taxon>
        <taxon>Yersiniaceae</taxon>
        <taxon>Rahnella</taxon>
    </lineage>
</organism>
<evidence type="ECO:0000256" key="4">
    <source>
        <dbReference type="ARBA" id="ARBA00023163"/>
    </source>
</evidence>
<dbReference type="InterPro" id="IPR005119">
    <property type="entry name" value="LysR_subst-bd"/>
</dbReference>
<feature type="domain" description="HTH lysR-type" evidence="5">
    <location>
        <begin position="12"/>
        <end position="69"/>
    </location>
</feature>
<dbReference type="InterPro" id="IPR000847">
    <property type="entry name" value="LysR_HTH_N"/>
</dbReference>
<dbReference type="PRINTS" id="PR00039">
    <property type="entry name" value="HTHLYSR"/>
</dbReference>
<dbReference type="Gene3D" id="3.40.190.10">
    <property type="entry name" value="Periplasmic binding protein-like II"/>
    <property type="match status" value="2"/>
</dbReference>
<dbReference type="InterPro" id="IPR036388">
    <property type="entry name" value="WH-like_DNA-bd_sf"/>
</dbReference>
<dbReference type="Proteomes" id="UP000636811">
    <property type="component" value="Unassembled WGS sequence"/>
</dbReference>
<evidence type="ECO:0000313" key="7">
    <source>
        <dbReference type="Proteomes" id="UP000636811"/>
    </source>
</evidence>
<dbReference type="RefSeq" id="WP_195813135.1">
    <property type="nucleotide sequence ID" value="NZ_JADOBI010000002.1"/>
</dbReference>
<evidence type="ECO:0000259" key="5">
    <source>
        <dbReference type="PROSITE" id="PS50931"/>
    </source>
</evidence>
<evidence type="ECO:0000256" key="3">
    <source>
        <dbReference type="ARBA" id="ARBA00023125"/>
    </source>
</evidence>
<keyword evidence="3" id="KW-0238">DNA-binding</keyword>
<dbReference type="SUPFAM" id="SSF46785">
    <property type="entry name" value="Winged helix' DNA-binding domain"/>
    <property type="match status" value="1"/>
</dbReference>
<dbReference type="Pfam" id="PF00126">
    <property type="entry name" value="HTH_1"/>
    <property type="match status" value="1"/>
</dbReference>
<reference evidence="6 7" key="1">
    <citation type="submission" date="2020-11" db="EMBL/GenBank/DDBJ databases">
        <title>Taxonomic investigation of Rahnella strains.</title>
        <authorList>
            <person name="Lee S.D."/>
        </authorList>
    </citation>
    <scope>NUCLEOTIDE SEQUENCE [LARGE SCALE GENOMIC DNA]</scope>
    <source>
        <strain evidence="6 7">SAP-17</strain>
    </source>
</reference>
<gene>
    <name evidence="6" type="ORF">IV433_04160</name>
</gene>
<dbReference type="SUPFAM" id="SSF53850">
    <property type="entry name" value="Periplasmic binding protein-like II"/>
    <property type="match status" value="1"/>
</dbReference>
<keyword evidence="4" id="KW-0804">Transcription</keyword>
<dbReference type="Gene3D" id="1.10.10.10">
    <property type="entry name" value="Winged helix-like DNA-binding domain superfamily/Winged helix DNA-binding domain"/>
    <property type="match status" value="1"/>
</dbReference>
<dbReference type="PROSITE" id="PS50931">
    <property type="entry name" value="HTH_LYSR"/>
    <property type="match status" value="1"/>
</dbReference>